<dbReference type="Proteomes" id="UP000245934">
    <property type="component" value="Unassembled WGS sequence"/>
</dbReference>
<gene>
    <name evidence="1" type="ORF">DLD82_11220</name>
</gene>
<sequence length="69" mass="8201">MIREGHQQVVFLDPHGLAHDTDKDREKQNLCKNIRKEYEPFIQSRLKEKGIPTEILLDAYNIYSNSRLF</sequence>
<evidence type="ECO:0000313" key="2">
    <source>
        <dbReference type="Proteomes" id="UP000245934"/>
    </source>
</evidence>
<proteinExistence type="predicted"/>
<evidence type="ECO:0000313" key="1">
    <source>
        <dbReference type="EMBL" id="PWR73142.1"/>
    </source>
</evidence>
<dbReference type="AlphaFoldDB" id="A0A2V2MYY0"/>
<organism evidence="1 2">
    <name type="scientific">Methanospirillum stamsii</name>
    <dbReference type="NCBI Taxonomy" id="1277351"/>
    <lineage>
        <taxon>Archaea</taxon>
        <taxon>Methanobacteriati</taxon>
        <taxon>Methanobacteriota</taxon>
        <taxon>Stenosarchaea group</taxon>
        <taxon>Methanomicrobia</taxon>
        <taxon>Methanomicrobiales</taxon>
        <taxon>Methanospirillaceae</taxon>
        <taxon>Methanospirillum</taxon>
    </lineage>
</organism>
<accession>A0A2V2MYY0</accession>
<reference evidence="1 2" key="1">
    <citation type="submission" date="2018-05" db="EMBL/GenBank/DDBJ databases">
        <title>Draft genome of Methanospirillum stamsii Pt1.</title>
        <authorList>
            <person name="Dueholm M.S."/>
            <person name="Nielsen P.H."/>
            <person name="Bakmann L.F."/>
            <person name="Otzen D.E."/>
        </authorList>
    </citation>
    <scope>NUCLEOTIDE SEQUENCE [LARGE SCALE GENOMIC DNA]</scope>
    <source>
        <strain evidence="1 2">Pt1</strain>
    </source>
</reference>
<comment type="caution">
    <text evidence="1">The sequence shown here is derived from an EMBL/GenBank/DDBJ whole genome shotgun (WGS) entry which is preliminary data.</text>
</comment>
<keyword evidence="2" id="KW-1185">Reference proteome</keyword>
<dbReference type="EMBL" id="QGMZ01000021">
    <property type="protein sequence ID" value="PWR73142.1"/>
    <property type="molecule type" value="Genomic_DNA"/>
</dbReference>
<protein>
    <submittedName>
        <fullName evidence="1">Uncharacterized protein</fullName>
    </submittedName>
</protein>
<name>A0A2V2MYY0_9EURY</name>